<proteinExistence type="predicted"/>
<gene>
    <name evidence="2" type="ORF">PF006_g22742</name>
</gene>
<dbReference type="Proteomes" id="UP000440732">
    <property type="component" value="Unassembled WGS sequence"/>
</dbReference>
<evidence type="ECO:0000313" key="3">
    <source>
        <dbReference type="Proteomes" id="UP000440732"/>
    </source>
</evidence>
<feature type="region of interest" description="Disordered" evidence="1">
    <location>
        <begin position="87"/>
        <end position="190"/>
    </location>
</feature>
<organism evidence="2 3">
    <name type="scientific">Phytophthora fragariae</name>
    <dbReference type="NCBI Taxonomy" id="53985"/>
    <lineage>
        <taxon>Eukaryota</taxon>
        <taxon>Sar</taxon>
        <taxon>Stramenopiles</taxon>
        <taxon>Oomycota</taxon>
        <taxon>Peronosporomycetes</taxon>
        <taxon>Peronosporales</taxon>
        <taxon>Peronosporaceae</taxon>
        <taxon>Phytophthora</taxon>
    </lineage>
</organism>
<protein>
    <recommendedName>
        <fullName evidence="4">Ubiquitin-like protease family profile domain-containing protein</fullName>
    </recommendedName>
</protein>
<accession>A0A6A3RP92</accession>
<evidence type="ECO:0008006" key="4">
    <source>
        <dbReference type="Google" id="ProtNLM"/>
    </source>
</evidence>
<feature type="compositionally biased region" description="Basic and acidic residues" evidence="1">
    <location>
        <begin position="143"/>
        <end position="158"/>
    </location>
</feature>
<feature type="compositionally biased region" description="Basic residues" evidence="1">
    <location>
        <begin position="123"/>
        <end position="142"/>
    </location>
</feature>
<name>A0A6A3RP92_9STRA</name>
<evidence type="ECO:0000313" key="2">
    <source>
        <dbReference type="EMBL" id="KAE9101129.1"/>
    </source>
</evidence>
<dbReference type="EMBL" id="QXGA01002251">
    <property type="protein sequence ID" value="KAE9101129.1"/>
    <property type="molecule type" value="Genomic_DNA"/>
</dbReference>
<evidence type="ECO:0000256" key="1">
    <source>
        <dbReference type="SAM" id="MobiDB-lite"/>
    </source>
</evidence>
<reference evidence="2 3" key="1">
    <citation type="submission" date="2018-08" db="EMBL/GenBank/DDBJ databases">
        <title>Genomic investigation of the strawberry pathogen Phytophthora fragariae indicates pathogenicity is determined by transcriptional variation in three key races.</title>
        <authorList>
            <person name="Adams T.M."/>
            <person name="Armitage A.D."/>
            <person name="Sobczyk M.K."/>
            <person name="Bates H.J."/>
            <person name="Dunwell J.M."/>
            <person name="Nellist C.F."/>
            <person name="Harrison R.J."/>
        </authorList>
    </citation>
    <scope>NUCLEOTIDE SEQUENCE [LARGE SCALE GENOMIC DNA]</scope>
    <source>
        <strain evidence="2 3">NOV-5</strain>
    </source>
</reference>
<feature type="compositionally biased region" description="Acidic residues" evidence="1">
    <location>
        <begin position="161"/>
        <end position="183"/>
    </location>
</feature>
<sequence length="646" mass="72253">MEESRKLVLELLDEYAFIRDRPLNDGECEQDRQRALPSARRRMTLSKHFRETMDRTKHERLDEYERKMEVHRRALDKSLGDVFAAARETSSAGRLADQRGGSSIEEGPNSAAKAKSTGTSVAKGKRSAVKKVKNGASSKRKRAPCDSRSADWDPERAYEGAFEDDAADRDDSDDEDYVPDAEDDRTVTEARGHARCLEKLQLLMILMSCRDAGKKTALRDVHNMLQAIRSERRGDTTDATRTDLAKQQMERIVAVLTKQSTPTFKSAFDFLDEFGKALHEGRFPEFAAGFPGHVVVNDETSVDESNITVTSTTSKSGVSKVMFNSQMQCNSKQRSSHLAKIDIQSAKRAHGAFFFSPPPKSPGLTYKQQQRLDRATKIRASRTAAKRLAESECPIIFEDVQKLLSDGAGGSLIVASGGIHACCDKLARHGEIDEAKRSIPYDVDESGVYVAYWKEFGCISHDQLILMERIIAVKNTLRDVGSTLDWIEDVNWKEGGLTAIGGPFNDEHMLSKAERKGAVMSMPLCTKYLNTEATSGASLLVYRQDMWLNSTCMITAMMYMQRAYECVGIVNPAFYHSKSSVDKIRLASAFRPFDSTKRRVIGVLNVAGLHWVVYYIDRDAHVCYTFDPLQGKVSKMTSAIREIIEP</sequence>
<dbReference type="InterPro" id="IPR038765">
    <property type="entry name" value="Papain-like_cys_pep_sf"/>
</dbReference>
<dbReference type="SUPFAM" id="SSF54001">
    <property type="entry name" value="Cysteine proteinases"/>
    <property type="match status" value="1"/>
</dbReference>
<comment type="caution">
    <text evidence="2">The sequence shown here is derived from an EMBL/GenBank/DDBJ whole genome shotgun (WGS) entry which is preliminary data.</text>
</comment>
<dbReference type="Gene3D" id="3.40.395.10">
    <property type="entry name" value="Adenoviral Proteinase, Chain A"/>
    <property type="match status" value="1"/>
</dbReference>
<dbReference type="AlphaFoldDB" id="A0A6A3RP92"/>